<protein>
    <submittedName>
        <fullName evidence="1">Uncharacterized protein</fullName>
    </submittedName>
</protein>
<sequence length="124" mass="13647">MSHIKTNNGATNMTLTTIQDAIIPVFVAYTTTDEWGRLGAMLGVFRSKQDGEVAAHKRGWYGSDGRVVMKHAVEDGLNLYILEDFTPTCFMDVTEQRAAQQKAKLEAAMAKLTPEEIALIKGAK</sequence>
<keyword evidence="2" id="KW-1185">Reference proteome</keyword>
<dbReference type="EMBL" id="MT670419">
    <property type="protein sequence ID" value="QNO00282.1"/>
    <property type="molecule type" value="Genomic_DNA"/>
</dbReference>
<reference evidence="1 2" key="1">
    <citation type="submission" date="2020-06" db="EMBL/GenBank/DDBJ databases">
        <title>Characterization of Pseudomonas phiPsa374-like phages.</title>
        <authorList>
            <person name="Warring S."/>
            <person name="Malone L.M."/>
            <person name="Easingwood R.A."/>
            <person name="Rigano L."/>
            <person name="Frampton R.A."/>
            <person name="Lopez Acedo E."/>
            <person name="Templeton M.D."/>
            <person name="Kleffmann T."/>
            <person name="Bostina M."/>
            <person name="Fineran P.C."/>
        </authorList>
    </citation>
    <scope>NUCLEOTIDE SEQUENCE [LARGE SCALE GENOMIC DNA]</scope>
</reference>
<proteinExistence type="predicted"/>
<evidence type="ECO:0000313" key="1">
    <source>
        <dbReference type="EMBL" id="QNO00282.1"/>
    </source>
</evidence>
<evidence type="ECO:0000313" key="2">
    <source>
        <dbReference type="Proteomes" id="UP000516132"/>
    </source>
</evidence>
<accession>A0A7G9V1X6</accession>
<name>A0A7G9V1X6_9CAUD</name>
<organism evidence="1 2">
    <name type="scientific">Pseudomonas phage phiPsa315</name>
    <dbReference type="NCBI Taxonomy" id="1460363"/>
    <lineage>
        <taxon>Viruses</taxon>
        <taxon>Duplodnaviria</taxon>
        <taxon>Heunggongvirae</taxon>
        <taxon>Uroviricota</taxon>
        <taxon>Caudoviricetes</taxon>
        <taxon>Vandenendeviridae</taxon>
        <taxon>Gorskivirinae</taxon>
        <taxon>Otagovirus</taxon>
        <taxon>Otagovirus psa315</taxon>
    </lineage>
</organism>
<gene>
    <name evidence="1" type="ORF">phiPsa315_150</name>
</gene>
<dbReference type="Proteomes" id="UP000516132">
    <property type="component" value="Segment"/>
</dbReference>